<evidence type="ECO:0000256" key="3">
    <source>
        <dbReference type="ARBA" id="ARBA00022617"/>
    </source>
</evidence>
<evidence type="ECO:0000256" key="10">
    <source>
        <dbReference type="ARBA" id="ARBA00023128"/>
    </source>
</evidence>
<dbReference type="HOGENOM" id="CLU_094691_0_2_1"/>
<dbReference type="InterPro" id="IPR014314">
    <property type="entry name" value="Succ_DH_cytb556"/>
</dbReference>
<evidence type="ECO:0000256" key="9">
    <source>
        <dbReference type="ARBA" id="ARBA00023004"/>
    </source>
</evidence>
<keyword evidence="9" id="KW-0408">Iron</keyword>
<dbReference type="RefSeq" id="XP_003173724.1">
    <property type="nucleotide sequence ID" value="XM_003173676.1"/>
</dbReference>
<dbReference type="PANTHER" id="PTHR10978:SF5">
    <property type="entry name" value="SUCCINATE DEHYDROGENASE CYTOCHROME B560 SUBUNIT, MITOCHONDRIAL"/>
    <property type="match status" value="1"/>
</dbReference>
<keyword evidence="11 12" id="KW-0472">Membrane</keyword>
<dbReference type="GO" id="GO:0005743">
    <property type="term" value="C:mitochondrial inner membrane"/>
    <property type="evidence" value="ECO:0007669"/>
    <property type="project" value="UniProtKB-SubCell"/>
</dbReference>
<evidence type="ECO:0000256" key="2">
    <source>
        <dbReference type="ARBA" id="ARBA00007244"/>
    </source>
</evidence>
<dbReference type="eggNOG" id="KOG0449">
    <property type="taxonomic scope" value="Eukaryota"/>
</dbReference>
<dbReference type="InterPro" id="IPR018495">
    <property type="entry name" value="Succ_DH_cyt_bsu_CS"/>
</dbReference>
<dbReference type="GO" id="GO:0046872">
    <property type="term" value="F:metal ion binding"/>
    <property type="evidence" value="ECO:0007669"/>
    <property type="project" value="UniProtKB-KW"/>
</dbReference>
<dbReference type="PANTHER" id="PTHR10978">
    <property type="entry name" value="SUCCINATE DEHYDROGENASE CYTOCHROME B560 SUBUNIT"/>
    <property type="match status" value="1"/>
</dbReference>
<dbReference type="NCBIfam" id="TIGR02970">
    <property type="entry name" value="succ_dehyd_cytB"/>
    <property type="match status" value="1"/>
</dbReference>
<organism evidence="14">
    <name type="scientific">Arthroderma gypseum (strain ATCC MYA-4604 / CBS 118893)</name>
    <name type="common">Microsporum gypseum</name>
    <dbReference type="NCBI Taxonomy" id="535722"/>
    <lineage>
        <taxon>Eukaryota</taxon>
        <taxon>Fungi</taxon>
        <taxon>Dikarya</taxon>
        <taxon>Ascomycota</taxon>
        <taxon>Pezizomycotina</taxon>
        <taxon>Eurotiomycetes</taxon>
        <taxon>Eurotiomycetidae</taxon>
        <taxon>Onygenales</taxon>
        <taxon>Arthrodermataceae</taxon>
        <taxon>Nannizzia</taxon>
    </lineage>
</organism>
<dbReference type="InterPro" id="IPR000701">
    <property type="entry name" value="SuccDH_FuR_B_TM-su"/>
</dbReference>
<keyword evidence="7" id="KW-0809">Transit peptide</keyword>
<keyword evidence="3" id="KW-0349">Heme</keyword>
<evidence type="ECO:0000256" key="4">
    <source>
        <dbReference type="ARBA" id="ARBA00022692"/>
    </source>
</evidence>
<comment type="similarity">
    <text evidence="2">Belongs to the cytochrome b560 family.</text>
</comment>
<dbReference type="FunCoup" id="E4UUC7">
    <property type="interactions" value="364"/>
</dbReference>
<dbReference type="GO" id="GO:0006099">
    <property type="term" value="P:tricarboxylic acid cycle"/>
    <property type="evidence" value="ECO:0007669"/>
    <property type="project" value="InterPro"/>
</dbReference>
<dbReference type="GeneID" id="10029007"/>
<dbReference type="Pfam" id="PF01127">
    <property type="entry name" value="Sdh_cyt"/>
    <property type="match status" value="1"/>
</dbReference>
<keyword evidence="4 12" id="KW-0812">Transmembrane</keyword>
<reference evidence="14" key="1">
    <citation type="journal article" date="2012" name="MBio">
        <title>Comparative genome analysis of Trichophyton rubrum and related dermatophytes reveals candidate genes involved in infection.</title>
        <authorList>
            <person name="Martinez D.A."/>
            <person name="Oliver B.G."/>
            <person name="Graeser Y."/>
            <person name="Goldberg J.M."/>
            <person name="Li W."/>
            <person name="Martinez-Rossi N.M."/>
            <person name="Monod M."/>
            <person name="Shelest E."/>
            <person name="Barton R.C."/>
            <person name="Birch E."/>
            <person name="Brakhage A.A."/>
            <person name="Chen Z."/>
            <person name="Gurr S.J."/>
            <person name="Heiman D."/>
            <person name="Heitman J."/>
            <person name="Kosti I."/>
            <person name="Rossi A."/>
            <person name="Saif S."/>
            <person name="Samalova M."/>
            <person name="Saunders C.W."/>
            <person name="Shea T."/>
            <person name="Summerbell R.C."/>
            <person name="Xu J."/>
            <person name="Young S."/>
            <person name="Zeng Q."/>
            <person name="Birren B.W."/>
            <person name="Cuomo C.A."/>
            <person name="White T.C."/>
        </authorList>
    </citation>
    <scope>NUCLEOTIDE SEQUENCE [LARGE SCALE GENOMIC DNA]</scope>
    <source>
        <strain evidence="14">ATCC MYA-4604 / CBS 118893</strain>
    </source>
</reference>
<keyword evidence="5" id="KW-0479">Metal-binding</keyword>
<dbReference type="Proteomes" id="UP000002669">
    <property type="component" value="Unassembled WGS sequence"/>
</dbReference>
<dbReference type="InterPro" id="IPR034804">
    <property type="entry name" value="SQR/QFR_C/D"/>
</dbReference>
<dbReference type="AlphaFoldDB" id="E4UUC7"/>
<dbReference type="PROSITE" id="PS01001">
    <property type="entry name" value="SDH_CYT_2"/>
    <property type="match status" value="1"/>
</dbReference>
<evidence type="ECO:0000256" key="8">
    <source>
        <dbReference type="ARBA" id="ARBA00022989"/>
    </source>
</evidence>
<dbReference type="VEuPathDB" id="FungiDB:MGYG_03897"/>
<dbReference type="GO" id="GO:0009055">
    <property type="term" value="F:electron transfer activity"/>
    <property type="evidence" value="ECO:0007669"/>
    <property type="project" value="InterPro"/>
</dbReference>
<evidence type="ECO:0000256" key="12">
    <source>
        <dbReference type="SAM" id="Phobius"/>
    </source>
</evidence>
<keyword evidence="14" id="KW-1185">Reference proteome</keyword>
<protein>
    <submittedName>
        <fullName evidence="13">Succinate dehydrogenase cytochrome B subunit</fullName>
    </submittedName>
</protein>
<keyword evidence="8 12" id="KW-1133">Transmembrane helix</keyword>
<dbReference type="FunFam" id="1.20.1300.10:FF:000008">
    <property type="entry name" value="Succinate dehydrogenase cytochrome b560 subunit"/>
    <property type="match status" value="1"/>
</dbReference>
<dbReference type="SUPFAM" id="SSF81343">
    <property type="entry name" value="Fumarate reductase respiratory complex transmembrane subunits"/>
    <property type="match status" value="1"/>
</dbReference>
<evidence type="ECO:0000256" key="6">
    <source>
        <dbReference type="ARBA" id="ARBA00022792"/>
    </source>
</evidence>
<name>E4UUC7_ARTGP</name>
<dbReference type="CDD" id="cd03499">
    <property type="entry name" value="SQR_TypeC_SdhC"/>
    <property type="match status" value="1"/>
</dbReference>
<proteinExistence type="inferred from homology"/>
<feature type="transmembrane region" description="Helical" evidence="12">
    <location>
        <begin position="122"/>
        <end position="140"/>
    </location>
</feature>
<comment type="subcellular location">
    <subcellularLocation>
        <location evidence="1">Mitochondrion inner membrane</location>
        <topology evidence="1">Multi-pass membrane protein</topology>
    </subcellularLocation>
</comment>
<dbReference type="OrthoDB" id="588261at2759"/>
<keyword evidence="10" id="KW-0496">Mitochondrion</keyword>
<feature type="transmembrane region" description="Helical" evidence="12">
    <location>
        <begin position="200"/>
        <end position="220"/>
    </location>
</feature>
<gene>
    <name evidence="13" type="ORF">MGYG_03897</name>
</gene>
<dbReference type="InParanoid" id="E4UUC7"/>
<dbReference type="EMBL" id="DS989824">
    <property type="protein sequence ID" value="EFR00894.1"/>
    <property type="molecule type" value="Genomic_DNA"/>
</dbReference>
<evidence type="ECO:0000256" key="5">
    <source>
        <dbReference type="ARBA" id="ARBA00022723"/>
    </source>
</evidence>
<evidence type="ECO:0000256" key="1">
    <source>
        <dbReference type="ARBA" id="ARBA00004448"/>
    </source>
</evidence>
<keyword evidence="6" id="KW-0999">Mitochondrion inner membrane</keyword>
<accession>E4UUC7</accession>
<evidence type="ECO:0000256" key="11">
    <source>
        <dbReference type="ARBA" id="ARBA00023136"/>
    </source>
</evidence>
<dbReference type="OMA" id="PHDATHY"/>
<dbReference type="STRING" id="535722.E4UUC7"/>
<dbReference type="Gene3D" id="1.20.1300.10">
    <property type="entry name" value="Fumarate reductase/succinate dehydrogenase, transmembrane subunit"/>
    <property type="match status" value="1"/>
</dbReference>
<sequence length="221" mass="24215">MFSNRLAQQSLRRLATEHPSAFRTRYPARETGCHCTGNYAQSGSTCIDMLVVPSRVLGAVLVWNSSSEQLRHLINTTSSAASSETTEPTSLLAKQRLNRPVSPHLTIYQPQITWYLSSLNRITGAMLSGSLYLFASAYLISPLLGWHLESASLAAAFAALPIAAKIGMKFTMALPFTFHCFNGVRHLVWDLGKQLTNKQVITTGWTVVGLTLSSALALAMW</sequence>
<evidence type="ECO:0000256" key="7">
    <source>
        <dbReference type="ARBA" id="ARBA00022946"/>
    </source>
</evidence>
<evidence type="ECO:0000313" key="14">
    <source>
        <dbReference type="Proteomes" id="UP000002669"/>
    </source>
</evidence>
<dbReference type="GO" id="GO:0006121">
    <property type="term" value="P:mitochondrial electron transport, succinate to ubiquinone"/>
    <property type="evidence" value="ECO:0007669"/>
    <property type="project" value="TreeGrafter"/>
</dbReference>
<evidence type="ECO:0000313" key="13">
    <source>
        <dbReference type="EMBL" id="EFR00894.1"/>
    </source>
</evidence>